<organism evidence="4 5">
    <name type="scientific">Nocardia stercoris</name>
    <dbReference type="NCBI Taxonomy" id="2483361"/>
    <lineage>
        <taxon>Bacteria</taxon>
        <taxon>Bacillati</taxon>
        <taxon>Actinomycetota</taxon>
        <taxon>Actinomycetes</taxon>
        <taxon>Mycobacteriales</taxon>
        <taxon>Nocardiaceae</taxon>
        <taxon>Nocardia</taxon>
    </lineage>
</organism>
<sequence length="178" mass="19557">MAARPTTSSPACGYTQCASSVNNAASHQDPGFIDHVLSKRPEVARVYLPPDANPHGIPDIEYVAMFGPAPVVFAFHGYPWLIHQLTYRRHGHHLLHVHGFRDNGTTTTPSDMCALNGIDRYQLAMTAVEHVPRLSGRAGTLLAMLAEKLDAALAYTRQTGEDLPEMSDWRWPGGTAER</sequence>
<keyword evidence="5" id="KW-1185">Reference proteome</keyword>
<comment type="similarity">
    <text evidence="1">Belongs to the XFP family.</text>
</comment>
<dbReference type="InterPro" id="IPR005593">
    <property type="entry name" value="Xul5P/Fru6P_PKetolase"/>
</dbReference>
<dbReference type="Gene3D" id="3.40.50.920">
    <property type="match status" value="1"/>
</dbReference>
<evidence type="ECO:0000313" key="4">
    <source>
        <dbReference type="EMBL" id="RMI31208.1"/>
    </source>
</evidence>
<evidence type="ECO:0000313" key="5">
    <source>
        <dbReference type="Proteomes" id="UP000279275"/>
    </source>
</evidence>
<gene>
    <name evidence="4" type="ORF">EBN03_17655</name>
</gene>
<comment type="caution">
    <text evidence="4">The sequence shown here is derived from an EMBL/GenBank/DDBJ whole genome shotgun (WGS) entry which is preliminary data.</text>
</comment>
<name>A0A3M2L9G0_9NOCA</name>
<dbReference type="PANTHER" id="PTHR31273">
    <property type="entry name" value="PHOSPHOKETOLASE-RELATED"/>
    <property type="match status" value="1"/>
</dbReference>
<dbReference type="EMBL" id="RFFH01000007">
    <property type="protein sequence ID" value="RMI31208.1"/>
    <property type="molecule type" value="Genomic_DNA"/>
</dbReference>
<dbReference type="InterPro" id="IPR009014">
    <property type="entry name" value="Transketo_C/PFOR_II"/>
</dbReference>
<protein>
    <recommendedName>
        <fullName evidence="3">Xylulose 5-phosphate/Fructose 6-phosphate phosphoketolase C-terminal domain-containing protein</fullName>
    </recommendedName>
</protein>
<keyword evidence="2" id="KW-0456">Lyase</keyword>
<evidence type="ECO:0000256" key="1">
    <source>
        <dbReference type="ARBA" id="ARBA00005623"/>
    </source>
</evidence>
<reference evidence="4 5" key="1">
    <citation type="submission" date="2018-10" db="EMBL/GenBank/DDBJ databases">
        <title>Isolation from cow dung.</title>
        <authorList>
            <person name="Ling L."/>
        </authorList>
    </citation>
    <scope>NUCLEOTIDE SEQUENCE [LARGE SCALE GENOMIC DNA]</scope>
    <source>
        <strain evidence="4 5">NEAU-LL90</strain>
    </source>
</reference>
<evidence type="ECO:0000256" key="2">
    <source>
        <dbReference type="ARBA" id="ARBA00023239"/>
    </source>
</evidence>
<dbReference type="GO" id="GO:0005975">
    <property type="term" value="P:carbohydrate metabolic process"/>
    <property type="evidence" value="ECO:0007669"/>
    <property type="project" value="InterPro"/>
</dbReference>
<dbReference type="PANTHER" id="PTHR31273:SF0">
    <property type="entry name" value="PHOSPHOKETOLASE-RELATED"/>
    <property type="match status" value="1"/>
</dbReference>
<evidence type="ECO:0000259" key="3">
    <source>
        <dbReference type="Pfam" id="PF09363"/>
    </source>
</evidence>
<dbReference type="GO" id="GO:0016832">
    <property type="term" value="F:aldehyde-lyase activity"/>
    <property type="evidence" value="ECO:0007669"/>
    <property type="project" value="InterPro"/>
</dbReference>
<proteinExistence type="inferred from homology"/>
<dbReference type="OrthoDB" id="9768449at2"/>
<feature type="domain" description="Xylulose 5-phosphate/Fructose 6-phosphate phosphoketolase C-terminal" evidence="3">
    <location>
        <begin position="49"/>
        <end position="171"/>
    </location>
</feature>
<dbReference type="AlphaFoldDB" id="A0A3M2L9G0"/>
<dbReference type="Pfam" id="PF09363">
    <property type="entry name" value="XFP_C"/>
    <property type="match status" value="1"/>
</dbReference>
<dbReference type="InterPro" id="IPR018969">
    <property type="entry name" value="Xul5P/Fru6P_PKetolase_C"/>
</dbReference>
<dbReference type="Proteomes" id="UP000279275">
    <property type="component" value="Unassembled WGS sequence"/>
</dbReference>
<accession>A0A3M2L9G0</accession>